<keyword evidence="2" id="KW-1185">Reference proteome</keyword>
<name>A0A9N9F9G9_9GLOM</name>
<sequence length="65" mass="7540">MRITDTTAQQITLPLSMVSAIERSSQFQMLLRMSSPGKFMVNRKYEILNRKLFVVTVTSDCEYSF</sequence>
<evidence type="ECO:0000313" key="1">
    <source>
        <dbReference type="EMBL" id="CAG8518598.1"/>
    </source>
</evidence>
<organism evidence="1 2">
    <name type="scientific">Ambispora leptoticha</name>
    <dbReference type="NCBI Taxonomy" id="144679"/>
    <lineage>
        <taxon>Eukaryota</taxon>
        <taxon>Fungi</taxon>
        <taxon>Fungi incertae sedis</taxon>
        <taxon>Mucoromycota</taxon>
        <taxon>Glomeromycotina</taxon>
        <taxon>Glomeromycetes</taxon>
        <taxon>Archaeosporales</taxon>
        <taxon>Ambisporaceae</taxon>
        <taxon>Ambispora</taxon>
    </lineage>
</organism>
<protein>
    <submittedName>
        <fullName evidence="1">6397_t:CDS:1</fullName>
    </submittedName>
</protein>
<reference evidence="1" key="1">
    <citation type="submission" date="2021-06" db="EMBL/GenBank/DDBJ databases">
        <authorList>
            <person name="Kallberg Y."/>
            <person name="Tangrot J."/>
            <person name="Rosling A."/>
        </authorList>
    </citation>
    <scope>NUCLEOTIDE SEQUENCE</scope>
    <source>
        <strain evidence="1">FL130A</strain>
    </source>
</reference>
<dbReference type="Proteomes" id="UP000789508">
    <property type="component" value="Unassembled WGS sequence"/>
</dbReference>
<gene>
    <name evidence="1" type="ORF">ALEPTO_LOCUS4346</name>
</gene>
<accession>A0A9N9F9G9</accession>
<evidence type="ECO:0000313" key="2">
    <source>
        <dbReference type="Proteomes" id="UP000789508"/>
    </source>
</evidence>
<dbReference type="EMBL" id="CAJVPS010000986">
    <property type="protein sequence ID" value="CAG8518598.1"/>
    <property type="molecule type" value="Genomic_DNA"/>
</dbReference>
<dbReference type="AlphaFoldDB" id="A0A9N9F9G9"/>
<proteinExistence type="predicted"/>
<comment type="caution">
    <text evidence="1">The sequence shown here is derived from an EMBL/GenBank/DDBJ whole genome shotgun (WGS) entry which is preliminary data.</text>
</comment>